<dbReference type="PANTHER" id="PTHR40260">
    <property type="entry name" value="BLR8190 PROTEIN"/>
    <property type="match status" value="1"/>
</dbReference>
<dbReference type="EMBL" id="CADCTK010000569">
    <property type="protein sequence ID" value="CAA9264353.1"/>
    <property type="molecule type" value="Genomic_DNA"/>
</dbReference>
<dbReference type="SUPFAM" id="SSF54909">
    <property type="entry name" value="Dimeric alpha+beta barrel"/>
    <property type="match status" value="1"/>
</dbReference>
<dbReference type="GO" id="GO:0016491">
    <property type="term" value="F:oxidoreductase activity"/>
    <property type="evidence" value="ECO:0007669"/>
    <property type="project" value="InterPro"/>
</dbReference>
<dbReference type="InterPro" id="IPR009799">
    <property type="entry name" value="EthD_dom"/>
</dbReference>
<accession>A0A6J4IXF0</accession>
<dbReference type="Gene3D" id="3.30.70.100">
    <property type="match status" value="1"/>
</dbReference>
<evidence type="ECO:0000259" key="1">
    <source>
        <dbReference type="Pfam" id="PF07110"/>
    </source>
</evidence>
<name>A0A6J4IXF0_9CHLR</name>
<dbReference type="InterPro" id="IPR011008">
    <property type="entry name" value="Dimeric_a/b-barrel"/>
</dbReference>
<gene>
    <name evidence="2" type="ORF">AVDCRST_MAG26-2486</name>
</gene>
<organism evidence="2">
    <name type="scientific">uncultured Chloroflexia bacterium</name>
    <dbReference type="NCBI Taxonomy" id="1672391"/>
    <lineage>
        <taxon>Bacteria</taxon>
        <taxon>Bacillati</taxon>
        <taxon>Chloroflexota</taxon>
        <taxon>Chloroflexia</taxon>
        <taxon>environmental samples</taxon>
    </lineage>
</organism>
<feature type="domain" description="EthD" evidence="1">
    <location>
        <begin position="13"/>
        <end position="88"/>
    </location>
</feature>
<dbReference type="AlphaFoldDB" id="A0A6J4IXF0"/>
<dbReference type="NCBIfam" id="TIGR02118">
    <property type="entry name" value="EthD family reductase"/>
    <property type="match status" value="1"/>
</dbReference>
<evidence type="ECO:0000313" key="2">
    <source>
        <dbReference type="EMBL" id="CAA9264353.1"/>
    </source>
</evidence>
<dbReference type="Pfam" id="PF07110">
    <property type="entry name" value="EthD"/>
    <property type="match status" value="1"/>
</dbReference>
<reference evidence="2" key="1">
    <citation type="submission" date="2020-02" db="EMBL/GenBank/DDBJ databases">
        <authorList>
            <person name="Meier V. D."/>
        </authorList>
    </citation>
    <scope>NUCLEOTIDE SEQUENCE</scope>
    <source>
        <strain evidence="2">AVDCRST_MAG26</strain>
    </source>
</reference>
<proteinExistence type="predicted"/>
<protein>
    <recommendedName>
        <fullName evidence="1">EthD domain-containing protein</fullName>
    </recommendedName>
</protein>
<sequence>MIKLVALFTHPPDREAFERHYTGTHMPLVRKMPDLKRVEVARVTGAPRGESPYYLVCEMYWENAEAMNASLASAEGRAVGRDARDFASDLLTMHIAEVENAGSAA</sequence>
<dbReference type="PANTHER" id="PTHR40260:SF2">
    <property type="entry name" value="BLR8190 PROTEIN"/>
    <property type="match status" value="1"/>
</dbReference>